<proteinExistence type="predicted"/>
<keyword evidence="2" id="KW-1185">Reference proteome</keyword>
<evidence type="ECO:0000313" key="3">
    <source>
        <dbReference type="WBParaSite" id="HPBE_0001248101-mRNA-1"/>
    </source>
</evidence>
<reference evidence="3" key="2">
    <citation type="submission" date="2019-09" db="UniProtKB">
        <authorList>
            <consortium name="WormBaseParasite"/>
        </authorList>
    </citation>
    <scope>IDENTIFICATION</scope>
</reference>
<gene>
    <name evidence="1" type="ORF">HPBE_LOCUS12482</name>
</gene>
<dbReference type="OrthoDB" id="5909313at2759"/>
<dbReference type="InterPro" id="IPR011042">
    <property type="entry name" value="6-blade_b-propeller_TolB-like"/>
</dbReference>
<dbReference type="EMBL" id="UZAH01027514">
    <property type="protein sequence ID" value="VDO92319.1"/>
    <property type="molecule type" value="Genomic_DNA"/>
</dbReference>
<protein>
    <submittedName>
        <fullName evidence="3">C2 domain-containing protein</fullName>
    </submittedName>
</protein>
<name>A0A3P7ZPI7_HELPZ</name>
<organism evidence="1">
    <name type="scientific">Heligmosomoides polygyrus</name>
    <name type="common">Parasitic roundworm</name>
    <dbReference type="NCBI Taxonomy" id="6339"/>
    <lineage>
        <taxon>Eukaryota</taxon>
        <taxon>Metazoa</taxon>
        <taxon>Ecdysozoa</taxon>
        <taxon>Nematoda</taxon>
        <taxon>Chromadorea</taxon>
        <taxon>Rhabditida</taxon>
        <taxon>Rhabditina</taxon>
        <taxon>Rhabditomorpha</taxon>
        <taxon>Strongyloidea</taxon>
        <taxon>Heligmosomidae</taxon>
        <taxon>Heligmosomoides</taxon>
    </lineage>
</organism>
<dbReference type="Proteomes" id="UP000050761">
    <property type="component" value="Unassembled WGS sequence"/>
</dbReference>
<reference evidence="1 2" key="1">
    <citation type="submission" date="2018-11" db="EMBL/GenBank/DDBJ databases">
        <authorList>
            <consortium name="Pathogen Informatics"/>
        </authorList>
    </citation>
    <scope>NUCLEOTIDE SEQUENCE [LARGE SCALE GENOMIC DNA]</scope>
</reference>
<accession>A0A3P7ZPI7</accession>
<sequence length="415" mass="46835">MEARAEGVDAVQMGAVEEEKGTRSARRPNLSELYRSLYRELYRSLYDFGVVDSECSGMEERCESSFSAAPERSKRSRRTSAHLVNMKPQLESVLRRTIDVLQKIHAAQDQGIRPRHLTPKSETSDFGLYWDDIENSEEFRRHQIRVILTLGFDGVRFRKLTRFESYPIYLRLEGLPFHEKTRYENSLIAGALFTMRTFSEAVLTHLFSRLQRESFVMEREGLEVTDRSGNSWKVTPVVMNAIIDLANYTHAAKFVLSMEDWTQMTGSEKDALVFVAFPLIAATALCDHVVGCVAILCYWKTTLGERGSTSVEGKGLDNPLGVTYDEELGQWIVADSGNDRIVLLPLGRAITDRGNRNGRIRYPSAVSMLRHGENVVVLTITDIRIVAHGESQAPSVVITKLKDTHEVSIFSCTSS</sequence>
<evidence type="ECO:0000313" key="1">
    <source>
        <dbReference type="EMBL" id="VDO92319.1"/>
    </source>
</evidence>
<dbReference type="Gene3D" id="2.120.10.30">
    <property type="entry name" value="TolB, C-terminal domain"/>
    <property type="match status" value="1"/>
</dbReference>
<dbReference type="WBParaSite" id="HPBE_0001248101-mRNA-1">
    <property type="protein sequence ID" value="HPBE_0001248101-mRNA-1"/>
    <property type="gene ID" value="HPBE_0001248101"/>
</dbReference>
<dbReference type="AlphaFoldDB" id="A0A3P7ZPI7"/>
<evidence type="ECO:0000313" key="2">
    <source>
        <dbReference type="Proteomes" id="UP000050761"/>
    </source>
</evidence>